<evidence type="ECO:0000256" key="1">
    <source>
        <dbReference type="SAM" id="Phobius"/>
    </source>
</evidence>
<name>A0A0K1PTF2_9BACT</name>
<dbReference type="PANTHER" id="PTHR37826">
    <property type="entry name" value="FLOTILLIN BAND_7_5 DOMAIN PROTEIN"/>
    <property type="match status" value="1"/>
</dbReference>
<keyword evidence="2" id="KW-0378">Hydrolase</keyword>
<proteinExistence type="predicted"/>
<reference evidence="2 3" key="1">
    <citation type="submission" date="2015-08" db="EMBL/GenBank/DDBJ databases">
        <authorList>
            <person name="Babu N.S."/>
            <person name="Beckwith C.J."/>
            <person name="Beseler K.G."/>
            <person name="Brison A."/>
            <person name="Carone J.V."/>
            <person name="Caskin T.P."/>
            <person name="Diamond M."/>
            <person name="Durham M.E."/>
            <person name="Foxe J.M."/>
            <person name="Go M."/>
            <person name="Henderson B.A."/>
            <person name="Jones I.B."/>
            <person name="McGettigan J.A."/>
            <person name="Micheletti S.J."/>
            <person name="Nasrallah M.E."/>
            <person name="Ortiz D."/>
            <person name="Piller C.R."/>
            <person name="Privatt S.R."/>
            <person name="Schneider S.L."/>
            <person name="Sharp S."/>
            <person name="Smith T.C."/>
            <person name="Stanton J.D."/>
            <person name="Ullery H.E."/>
            <person name="Wilson R.J."/>
            <person name="Serrano M.G."/>
            <person name="Buck G."/>
            <person name="Lee V."/>
            <person name="Wang Y."/>
            <person name="Carvalho R."/>
            <person name="Voegtly L."/>
            <person name="Shi R."/>
            <person name="Duckworth R."/>
            <person name="Johnson A."/>
            <person name="Loviza R."/>
            <person name="Walstead R."/>
            <person name="Shah Z."/>
            <person name="Kiflezghi M."/>
            <person name="Wade K."/>
            <person name="Ball S.L."/>
            <person name="Bradley K.W."/>
            <person name="Asai D.J."/>
            <person name="Bowman C.A."/>
            <person name="Russell D.A."/>
            <person name="Pope W.H."/>
            <person name="Jacobs-Sera D."/>
            <person name="Hendrix R.W."/>
            <person name="Hatfull G.F."/>
        </authorList>
    </citation>
    <scope>NUCLEOTIDE SEQUENCE [LARGE SCALE GENOMIC DNA]</scope>
    <source>
        <strain evidence="2 3">DSM 27648</strain>
    </source>
</reference>
<keyword evidence="2" id="KW-0347">Helicase</keyword>
<dbReference type="PANTHER" id="PTHR37826:SF3">
    <property type="entry name" value="J DOMAIN-CONTAINING PROTEIN"/>
    <property type="match status" value="1"/>
</dbReference>
<keyword evidence="1" id="KW-0812">Transmembrane</keyword>
<gene>
    <name evidence="2" type="ORF">AKJ09_03325</name>
</gene>
<dbReference type="STRING" id="1391654.AKJ09_03325"/>
<keyword evidence="1" id="KW-1133">Transmembrane helix</keyword>
<sequence length="319" mass="33708">MALAPCRRCRSPLELGDLLCAVCGIGTPSALQNVPAEARATILRCGGCGAAVSYSAEAQAARCAFCTAEMKPEQPTDPLEKAESFLPFVVDPQSAQGALHRWLGSLGWFRPSDLAKTASLVGLRPLYWTAWIVDATALVSWTADSNAGSRNADWAPHAGQTPMTFAGILVPATRGLSHAECQSLTRYFDLASARPGPAAPAQTTTECFGVQRSAARAIVSDAVHATAIERLQRGHIPGSRTRNVKASIVLSGLVTRRMALPTYVLAYEYKGTVYRALVHGQNVQGVFGKAPYDIGKILLVVGGVILAVVLLIVVLSALG</sequence>
<dbReference type="EMBL" id="CP012333">
    <property type="protein sequence ID" value="AKU96661.1"/>
    <property type="molecule type" value="Genomic_DNA"/>
</dbReference>
<keyword evidence="1" id="KW-0472">Membrane</keyword>
<keyword evidence="3" id="KW-1185">Reference proteome</keyword>
<dbReference type="AlphaFoldDB" id="A0A0K1PTF2"/>
<evidence type="ECO:0000313" key="3">
    <source>
        <dbReference type="Proteomes" id="UP000064967"/>
    </source>
</evidence>
<keyword evidence="2" id="KW-0547">Nucleotide-binding</keyword>
<dbReference type="GO" id="GO:0004386">
    <property type="term" value="F:helicase activity"/>
    <property type="evidence" value="ECO:0007669"/>
    <property type="project" value="UniProtKB-KW"/>
</dbReference>
<dbReference type="KEGG" id="llu:AKJ09_03325"/>
<dbReference type="Proteomes" id="UP000064967">
    <property type="component" value="Chromosome"/>
</dbReference>
<protein>
    <submittedName>
        <fullName evidence="2">Primosomal protein N' (Replication factor Y)-superfamily II helicase</fullName>
    </submittedName>
</protein>
<keyword evidence="2" id="KW-0067">ATP-binding</keyword>
<evidence type="ECO:0000313" key="2">
    <source>
        <dbReference type="EMBL" id="AKU96661.1"/>
    </source>
</evidence>
<dbReference type="PATRIC" id="fig|1391654.3.peg.3363"/>
<organism evidence="2 3">
    <name type="scientific">Labilithrix luteola</name>
    <dbReference type="NCBI Taxonomy" id="1391654"/>
    <lineage>
        <taxon>Bacteria</taxon>
        <taxon>Pseudomonadati</taxon>
        <taxon>Myxococcota</taxon>
        <taxon>Polyangia</taxon>
        <taxon>Polyangiales</taxon>
        <taxon>Labilitrichaceae</taxon>
        <taxon>Labilithrix</taxon>
    </lineage>
</organism>
<accession>A0A0K1PTF2</accession>
<feature type="transmembrane region" description="Helical" evidence="1">
    <location>
        <begin position="297"/>
        <end position="318"/>
    </location>
</feature>